<feature type="transmembrane region" description="Helical" evidence="2">
    <location>
        <begin position="206"/>
        <end position="229"/>
    </location>
</feature>
<name>A0A2A3ES03_APICC</name>
<feature type="region of interest" description="Disordered" evidence="1">
    <location>
        <begin position="268"/>
        <end position="338"/>
    </location>
</feature>
<evidence type="ECO:0000313" key="4">
    <source>
        <dbReference type="Proteomes" id="UP000242457"/>
    </source>
</evidence>
<evidence type="ECO:0000313" key="3">
    <source>
        <dbReference type="EMBL" id="PBC34487.1"/>
    </source>
</evidence>
<feature type="region of interest" description="Disordered" evidence="1">
    <location>
        <begin position="401"/>
        <end position="445"/>
    </location>
</feature>
<feature type="compositionally biased region" description="Polar residues" evidence="1">
    <location>
        <begin position="279"/>
        <end position="296"/>
    </location>
</feature>
<accession>A0A2A3ES03</accession>
<dbReference type="EMBL" id="KZ288191">
    <property type="protein sequence ID" value="PBC34487.1"/>
    <property type="molecule type" value="Genomic_DNA"/>
</dbReference>
<protein>
    <recommendedName>
        <fullName evidence="5">MARVEL domain-containing protein</fullName>
    </recommendedName>
</protein>
<feature type="compositionally biased region" description="Basic and acidic residues" evidence="1">
    <location>
        <begin position="268"/>
        <end position="278"/>
    </location>
</feature>
<reference evidence="3 4" key="1">
    <citation type="submission" date="2014-07" db="EMBL/GenBank/DDBJ databases">
        <title>Genomic and transcriptomic analysis on Apis cerana provide comprehensive insights into honey bee biology.</title>
        <authorList>
            <person name="Diao Q."/>
            <person name="Sun L."/>
            <person name="Zheng H."/>
            <person name="Zheng H."/>
            <person name="Xu S."/>
            <person name="Wang S."/>
            <person name="Zeng Z."/>
            <person name="Hu F."/>
            <person name="Su S."/>
            <person name="Wu J."/>
        </authorList>
    </citation>
    <scope>NUCLEOTIDE SEQUENCE [LARGE SCALE GENOMIC DNA]</scope>
    <source>
        <tissue evidence="3">Pupae without intestine</tissue>
    </source>
</reference>
<feature type="transmembrane region" description="Helical" evidence="2">
    <location>
        <begin position="241"/>
        <end position="263"/>
    </location>
</feature>
<keyword evidence="2" id="KW-1133">Transmembrane helix</keyword>
<evidence type="ECO:0000256" key="2">
    <source>
        <dbReference type="SAM" id="Phobius"/>
    </source>
</evidence>
<dbReference type="OrthoDB" id="6347385at2759"/>
<gene>
    <name evidence="3" type="ORF">APICC_02626</name>
</gene>
<proteinExistence type="predicted"/>
<dbReference type="AlphaFoldDB" id="A0A2A3ES03"/>
<feature type="region of interest" description="Disordered" evidence="1">
    <location>
        <begin position="502"/>
        <end position="524"/>
    </location>
</feature>
<dbReference type="STRING" id="94128.A0A2A3ES03"/>
<evidence type="ECO:0008006" key="5">
    <source>
        <dbReference type="Google" id="ProtNLM"/>
    </source>
</evidence>
<feature type="transmembrane region" description="Helical" evidence="2">
    <location>
        <begin position="169"/>
        <end position="194"/>
    </location>
</feature>
<evidence type="ECO:0000256" key="1">
    <source>
        <dbReference type="SAM" id="MobiDB-lite"/>
    </source>
</evidence>
<dbReference type="Proteomes" id="UP000242457">
    <property type="component" value="Unassembled WGS sequence"/>
</dbReference>
<feature type="region of interest" description="Disordered" evidence="1">
    <location>
        <begin position="377"/>
        <end position="396"/>
    </location>
</feature>
<feature type="transmembrane region" description="Helical" evidence="2">
    <location>
        <begin position="129"/>
        <end position="148"/>
    </location>
</feature>
<keyword evidence="2" id="KW-0812">Transmembrane</keyword>
<keyword evidence="4" id="KW-1185">Reference proteome</keyword>
<organism evidence="3 4">
    <name type="scientific">Apis cerana cerana</name>
    <name type="common">Oriental honeybee</name>
    <dbReference type="NCBI Taxonomy" id="94128"/>
    <lineage>
        <taxon>Eukaryota</taxon>
        <taxon>Metazoa</taxon>
        <taxon>Ecdysozoa</taxon>
        <taxon>Arthropoda</taxon>
        <taxon>Hexapoda</taxon>
        <taxon>Insecta</taxon>
        <taxon>Pterygota</taxon>
        <taxon>Neoptera</taxon>
        <taxon>Endopterygota</taxon>
        <taxon>Hymenoptera</taxon>
        <taxon>Apocrita</taxon>
        <taxon>Aculeata</taxon>
        <taxon>Apoidea</taxon>
        <taxon>Anthophila</taxon>
        <taxon>Apidae</taxon>
        <taxon>Apis</taxon>
    </lineage>
</organism>
<sequence>MSETRHHLHSVSDLYAADEIEVLLLEEIRDLELPASAYSRPEDIQDFDIDINYLILTAGSRTGGQISSQPLELDSPGVHSTVHSWDSHANYHGHYGYGDHHGSSSNALAWPRASHLVFYCDIQGHLKTAIGVIRLLLLISSAACLATLCSSGTAKVSLFMLPLVGRLRFMIFIAVFCFLITALLLFLDISHVIYVFPFNWAKLNAWIFTGIGLSYALSSALLACSIWEYHSGGWVPKRTRSQLSAAAALGLSCAILAFLLSWIHGRSESSCRSSDNRNHTPTQLYKPVDNSSSSGVTLKERSPKRPASWIVKNQQSKKQNIDSNTNTNNGHHGNDNHARYKQDVNRKDHWASAREHFLNTQENNEDIQRSDIDIERRRRRRRRDDDSNSIGDGNLISTKINNSHILEDNKPRRVPRKLPLQSVEQSRPWPGEHRSNGSTHVRNKTLQMPVNNKAQDYCEMDGSSSMQVTQNGFHWEMECTSSNSMEKAIDVAMDRTAMWTGQWHPPPDDVQPCSSKTIDPYSFA</sequence>
<keyword evidence="2" id="KW-0472">Membrane</keyword>
<feature type="compositionally biased region" description="Polar residues" evidence="1">
    <location>
        <begin position="311"/>
        <end position="323"/>
    </location>
</feature>
<feature type="compositionally biased region" description="Polar residues" evidence="1">
    <location>
        <begin position="436"/>
        <end position="445"/>
    </location>
</feature>